<name>A0A0K0X4Z6_MYCGD</name>
<dbReference type="Proteomes" id="UP000062255">
    <property type="component" value="Chromosome"/>
</dbReference>
<evidence type="ECO:0000313" key="1">
    <source>
        <dbReference type="EMBL" id="AKS32454.1"/>
    </source>
</evidence>
<reference evidence="1 2" key="1">
    <citation type="submission" date="2015-07" db="EMBL/GenBank/DDBJ databases">
        <title>Complete genome sequence of Mycobacterium goodii X7B, a facultative thermophilic biodesulfurizing bacterium.</title>
        <authorList>
            <person name="Yu B."/>
            <person name="Li F."/>
            <person name="Xu P."/>
        </authorList>
    </citation>
    <scope>NUCLEOTIDE SEQUENCE [LARGE SCALE GENOMIC DNA]</scope>
    <source>
        <strain evidence="1 2">X7B</strain>
    </source>
</reference>
<accession>A0A0K0X4Z6</accession>
<evidence type="ECO:0000313" key="2">
    <source>
        <dbReference type="Proteomes" id="UP000062255"/>
    </source>
</evidence>
<sequence length="66" mass="6916">MVHEFVESVLDLLAGVVQVRLCLAGVTVTLSTPVARSFTGCLFGLADEMLGLVLRLIHTAHGAGIP</sequence>
<gene>
    <name evidence="1" type="ORF">AFA91_11870</name>
</gene>
<protein>
    <submittedName>
        <fullName evidence="1">Uncharacterized protein</fullName>
    </submittedName>
</protein>
<dbReference type="EMBL" id="CP012150">
    <property type="protein sequence ID" value="AKS32454.1"/>
    <property type="molecule type" value="Genomic_DNA"/>
</dbReference>
<dbReference type="AlphaFoldDB" id="A0A0K0X4Z6"/>
<dbReference type="KEGG" id="mgo:AFA91_11870"/>
<proteinExistence type="predicted"/>
<organism evidence="1 2">
    <name type="scientific">Mycolicibacterium goodii</name>
    <name type="common">Mycobacterium goodii</name>
    <dbReference type="NCBI Taxonomy" id="134601"/>
    <lineage>
        <taxon>Bacteria</taxon>
        <taxon>Bacillati</taxon>
        <taxon>Actinomycetota</taxon>
        <taxon>Actinomycetes</taxon>
        <taxon>Mycobacteriales</taxon>
        <taxon>Mycobacteriaceae</taxon>
        <taxon>Mycolicibacterium</taxon>
    </lineage>
</organism>